<dbReference type="GO" id="GO:1902181">
    <property type="term" value="P:verruculogen biosynthetic process"/>
    <property type="evidence" value="ECO:0007669"/>
    <property type="project" value="UniProtKB-ARBA"/>
</dbReference>
<keyword evidence="4 12" id="KW-0349">Heme</keyword>
<feature type="transmembrane region" description="Helical" evidence="14">
    <location>
        <begin position="6"/>
        <end position="27"/>
    </location>
</feature>
<keyword evidence="6 12" id="KW-0479">Metal-binding</keyword>
<comment type="subcellular location">
    <subcellularLocation>
        <location evidence="2">Membrane</location>
    </subcellularLocation>
</comment>
<dbReference type="GO" id="GO:0016020">
    <property type="term" value="C:membrane"/>
    <property type="evidence" value="ECO:0007669"/>
    <property type="project" value="UniProtKB-SubCell"/>
</dbReference>
<dbReference type="PRINTS" id="PR00463">
    <property type="entry name" value="EP450I"/>
</dbReference>
<evidence type="ECO:0000256" key="2">
    <source>
        <dbReference type="ARBA" id="ARBA00004370"/>
    </source>
</evidence>
<evidence type="ECO:0000256" key="10">
    <source>
        <dbReference type="ARBA" id="ARBA00023033"/>
    </source>
</evidence>
<dbReference type="InterPro" id="IPR050121">
    <property type="entry name" value="Cytochrome_P450_monoxygenase"/>
</dbReference>
<comment type="cofactor">
    <cofactor evidence="1 12">
        <name>heme</name>
        <dbReference type="ChEBI" id="CHEBI:30413"/>
    </cofactor>
</comment>
<evidence type="ECO:0000313" key="16">
    <source>
        <dbReference type="Proteomes" id="UP001201262"/>
    </source>
</evidence>
<dbReference type="CDD" id="cd11061">
    <property type="entry name" value="CYP67-like"/>
    <property type="match status" value="1"/>
</dbReference>
<keyword evidence="10 13" id="KW-0503">Monooxygenase</keyword>
<dbReference type="PRINTS" id="PR00385">
    <property type="entry name" value="P450"/>
</dbReference>
<dbReference type="InterPro" id="IPR001128">
    <property type="entry name" value="Cyt_P450"/>
</dbReference>
<keyword evidence="16" id="KW-1185">Reference proteome</keyword>
<dbReference type="Gene3D" id="1.10.630.10">
    <property type="entry name" value="Cytochrome P450"/>
    <property type="match status" value="1"/>
</dbReference>
<protein>
    <submittedName>
        <fullName evidence="15">Cytochrome P450</fullName>
    </submittedName>
</protein>
<dbReference type="AlphaFoldDB" id="A0AAD4KL57"/>
<evidence type="ECO:0000256" key="13">
    <source>
        <dbReference type="RuleBase" id="RU000461"/>
    </source>
</evidence>
<evidence type="ECO:0000256" key="3">
    <source>
        <dbReference type="ARBA" id="ARBA00010617"/>
    </source>
</evidence>
<evidence type="ECO:0000256" key="4">
    <source>
        <dbReference type="ARBA" id="ARBA00022617"/>
    </source>
</evidence>
<dbReference type="PANTHER" id="PTHR24305">
    <property type="entry name" value="CYTOCHROME P450"/>
    <property type="match status" value="1"/>
</dbReference>
<dbReference type="InterPro" id="IPR002401">
    <property type="entry name" value="Cyt_P450_E_grp-I"/>
</dbReference>
<dbReference type="PROSITE" id="PS00086">
    <property type="entry name" value="CYTOCHROME_P450"/>
    <property type="match status" value="1"/>
</dbReference>
<keyword evidence="8 13" id="KW-0560">Oxidoreductase</keyword>
<evidence type="ECO:0000256" key="12">
    <source>
        <dbReference type="PIRSR" id="PIRSR602401-1"/>
    </source>
</evidence>
<dbReference type="SUPFAM" id="SSF48264">
    <property type="entry name" value="Cytochrome P450"/>
    <property type="match status" value="1"/>
</dbReference>
<dbReference type="RefSeq" id="XP_046069598.1">
    <property type="nucleotide sequence ID" value="XM_046212699.1"/>
</dbReference>
<sequence>MLASILLRLVLVPSGIGLLGLLGFVVYRLFFHPYAKYPGPFLAKLTNLYSAYHAWRGDLHLDMWRCHEKYGNYVRYGPNELLVNTESGLKDIYSHGKKFKKSVKYSAMVHRATNTLTETDRKKHGKKRRLISQAFSDSTLKSYEDAVLTHVQQLCDELVSNEGKPVPKDEWAPAKNISRWCDYFTFDVMTSVIFGVEWSALREEKYRYVPDSIEQSNVRIGTLLEAPGMKGWKILDKYLFGAAIIARNQFIKFINEILREAMRVTGKTKKGAFALLISAKDPETGEPLNIKELGGETATLVVAGTDTTSTALAAALFYLAHYPEAYKKLSAEVRTAFLSSDEIHLGSQLSQCAYLRACIDEAMRMSPSAPGCLWREAEAEGVKVDDKYIPKSMDVGTCIYSIHHNPEYYPDPFGYHPERWLVNDPLSTPYRGSVVPSAPFTPFSLGSRSCIGKGLAYVELTLTLAHLFWKYDFQLVEDNRRHVGEGKPHAEFGRHRVDEFQMHDHVTATKDGPWLRFKSRF</sequence>
<proteinExistence type="inferred from homology"/>
<keyword evidence="7 14" id="KW-1133">Transmembrane helix</keyword>
<reference evidence="15" key="1">
    <citation type="submission" date="2021-12" db="EMBL/GenBank/DDBJ databases">
        <title>Convergent genome expansion in fungi linked to evolution of root-endophyte symbiosis.</title>
        <authorList>
            <consortium name="DOE Joint Genome Institute"/>
            <person name="Ke Y.-H."/>
            <person name="Bonito G."/>
            <person name="Liao H.-L."/>
            <person name="Looney B."/>
            <person name="Rojas-Flechas A."/>
            <person name="Nash J."/>
            <person name="Hameed K."/>
            <person name="Schadt C."/>
            <person name="Martin F."/>
            <person name="Crous P.W."/>
            <person name="Miettinen O."/>
            <person name="Magnuson J.K."/>
            <person name="Labbe J."/>
            <person name="Jacobson D."/>
            <person name="Doktycz M.J."/>
            <person name="Veneault-Fourrey C."/>
            <person name="Kuo A."/>
            <person name="Mondo S."/>
            <person name="Calhoun S."/>
            <person name="Riley R."/>
            <person name="Ohm R."/>
            <person name="LaButti K."/>
            <person name="Andreopoulos B."/>
            <person name="Pangilinan J."/>
            <person name="Nolan M."/>
            <person name="Tritt A."/>
            <person name="Clum A."/>
            <person name="Lipzen A."/>
            <person name="Daum C."/>
            <person name="Barry K."/>
            <person name="Grigoriev I.V."/>
            <person name="Vilgalys R."/>
        </authorList>
    </citation>
    <scope>NUCLEOTIDE SEQUENCE</scope>
    <source>
        <strain evidence="15">PMI_201</strain>
    </source>
</reference>
<dbReference type="GO" id="GO:0016705">
    <property type="term" value="F:oxidoreductase activity, acting on paired donors, with incorporation or reduction of molecular oxygen"/>
    <property type="evidence" value="ECO:0007669"/>
    <property type="project" value="InterPro"/>
</dbReference>
<dbReference type="GO" id="GO:0005506">
    <property type="term" value="F:iron ion binding"/>
    <property type="evidence" value="ECO:0007669"/>
    <property type="project" value="InterPro"/>
</dbReference>
<feature type="binding site" description="axial binding residue" evidence="12">
    <location>
        <position position="450"/>
    </location>
    <ligand>
        <name>heme</name>
        <dbReference type="ChEBI" id="CHEBI:30413"/>
    </ligand>
    <ligandPart>
        <name>Fe</name>
        <dbReference type="ChEBI" id="CHEBI:18248"/>
    </ligandPart>
</feature>
<organism evidence="15 16">
    <name type="scientific">Talaromyces proteolyticus</name>
    <dbReference type="NCBI Taxonomy" id="1131652"/>
    <lineage>
        <taxon>Eukaryota</taxon>
        <taxon>Fungi</taxon>
        <taxon>Dikarya</taxon>
        <taxon>Ascomycota</taxon>
        <taxon>Pezizomycotina</taxon>
        <taxon>Eurotiomycetes</taxon>
        <taxon>Eurotiomycetidae</taxon>
        <taxon>Eurotiales</taxon>
        <taxon>Trichocomaceae</taxon>
        <taxon>Talaromyces</taxon>
        <taxon>Talaromyces sect. Bacilispori</taxon>
    </lineage>
</organism>
<evidence type="ECO:0000256" key="11">
    <source>
        <dbReference type="ARBA" id="ARBA00023136"/>
    </source>
</evidence>
<dbReference type="EMBL" id="JAJTJA010000009">
    <property type="protein sequence ID" value="KAH8693928.1"/>
    <property type="molecule type" value="Genomic_DNA"/>
</dbReference>
<dbReference type="GeneID" id="70242986"/>
<comment type="caution">
    <text evidence="15">The sequence shown here is derived from an EMBL/GenBank/DDBJ whole genome shotgun (WGS) entry which is preliminary data.</text>
</comment>
<evidence type="ECO:0000256" key="5">
    <source>
        <dbReference type="ARBA" id="ARBA00022692"/>
    </source>
</evidence>
<keyword evidence="5 14" id="KW-0812">Transmembrane</keyword>
<evidence type="ECO:0000256" key="14">
    <source>
        <dbReference type="SAM" id="Phobius"/>
    </source>
</evidence>
<evidence type="ECO:0000256" key="8">
    <source>
        <dbReference type="ARBA" id="ARBA00023002"/>
    </source>
</evidence>
<dbReference type="Pfam" id="PF00067">
    <property type="entry name" value="p450"/>
    <property type="match status" value="1"/>
</dbReference>
<evidence type="ECO:0000256" key="6">
    <source>
        <dbReference type="ARBA" id="ARBA00022723"/>
    </source>
</evidence>
<dbReference type="GO" id="GO:0004497">
    <property type="term" value="F:monooxygenase activity"/>
    <property type="evidence" value="ECO:0007669"/>
    <property type="project" value="UniProtKB-KW"/>
</dbReference>
<dbReference type="PANTHER" id="PTHR24305:SF237">
    <property type="entry name" value="CYTOCHROME P450 MONOOXYGENASE ATNE-RELATED"/>
    <property type="match status" value="1"/>
</dbReference>
<evidence type="ECO:0000313" key="15">
    <source>
        <dbReference type="EMBL" id="KAH8693928.1"/>
    </source>
</evidence>
<dbReference type="Proteomes" id="UP001201262">
    <property type="component" value="Unassembled WGS sequence"/>
</dbReference>
<dbReference type="GO" id="GO:0020037">
    <property type="term" value="F:heme binding"/>
    <property type="evidence" value="ECO:0007669"/>
    <property type="project" value="InterPro"/>
</dbReference>
<dbReference type="InterPro" id="IPR036396">
    <property type="entry name" value="Cyt_P450_sf"/>
</dbReference>
<evidence type="ECO:0000256" key="1">
    <source>
        <dbReference type="ARBA" id="ARBA00001971"/>
    </source>
</evidence>
<dbReference type="FunFam" id="1.10.630.10:FF:000063">
    <property type="entry name" value="Cytochrome P450 monooxygenase"/>
    <property type="match status" value="1"/>
</dbReference>
<evidence type="ECO:0000256" key="7">
    <source>
        <dbReference type="ARBA" id="ARBA00022989"/>
    </source>
</evidence>
<keyword evidence="9 12" id="KW-0408">Iron</keyword>
<name>A0AAD4KL57_9EURO</name>
<keyword evidence="11 14" id="KW-0472">Membrane</keyword>
<evidence type="ECO:0000256" key="9">
    <source>
        <dbReference type="ARBA" id="ARBA00023004"/>
    </source>
</evidence>
<dbReference type="InterPro" id="IPR017972">
    <property type="entry name" value="Cyt_P450_CS"/>
</dbReference>
<accession>A0AAD4KL57</accession>
<comment type="similarity">
    <text evidence="3 13">Belongs to the cytochrome P450 family.</text>
</comment>
<gene>
    <name evidence="15" type="ORF">BGW36DRAFT_324228</name>
</gene>